<dbReference type="AlphaFoldDB" id="A0A8C4T9D9"/>
<dbReference type="SMART" id="SM00337">
    <property type="entry name" value="BCL"/>
    <property type="match status" value="1"/>
</dbReference>
<reference evidence="5" key="1">
    <citation type="submission" date="2025-08" db="UniProtKB">
        <authorList>
            <consortium name="Ensembl"/>
        </authorList>
    </citation>
    <scope>IDENTIFICATION</scope>
</reference>
<dbReference type="GeneTree" id="ENSGT01130000278292"/>
<keyword evidence="6" id="KW-1185">Reference proteome</keyword>
<dbReference type="GO" id="GO:0001836">
    <property type="term" value="P:release of cytochrome c from mitochondria"/>
    <property type="evidence" value="ECO:0007669"/>
    <property type="project" value="TreeGrafter"/>
</dbReference>
<gene>
    <name evidence="5" type="primary">zgc:153993</name>
</gene>
<feature type="domain" description="Bcl-2 Bcl-2 homology region 1-3" evidence="4">
    <location>
        <begin position="71"/>
        <end position="165"/>
    </location>
</feature>
<proteinExistence type="inferred from homology"/>
<dbReference type="PANTHER" id="PTHR11256">
    <property type="entry name" value="BCL-2 RELATED"/>
    <property type="match status" value="1"/>
</dbReference>
<keyword evidence="2" id="KW-0053">Apoptosis</keyword>
<dbReference type="GO" id="GO:0008053">
    <property type="term" value="P:mitochondrial fusion"/>
    <property type="evidence" value="ECO:0007669"/>
    <property type="project" value="TreeGrafter"/>
</dbReference>
<sequence>MAYSAPEDEYGCSCAEGGDQVSEQAEVVLRGYILQSMRHDNCPGVNISAEDLGGSQSESTNPEVKDIVRSLIQIGDELSRNTELEYLIDHIEFSSAQEVFNIVAKRIFEDGINWGRVVALFHFAYKLICKAITSNCKEMVRRVMYWALGFFRTRISWWVREQGGWMLTSNKQKVSLKTTENKNSKKKKKYKESSKKEKKMYNVSVWGSLCTTELHP</sequence>
<dbReference type="GO" id="GO:0005741">
    <property type="term" value="C:mitochondrial outer membrane"/>
    <property type="evidence" value="ECO:0007669"/>
    <property type="project" value="TreeGrafter"/>
</dbReference>
<feature type="region of interest" description="Disordered" evidence="3">
    <location>
        <begin position="176"/>
        <end position="198"/>
    </location>
</feature>
<dbReference type="InterPro" id="IPR046371">
    <property type="entry name" value="Bcl-2_BH1-3"/>
</dbReference>
<name>A0A8C4T9D9_ERPCA</name>
<dbReference type="InterPro" id="IPR026298">
    <property type="entry name" value="Bcl-2_fam"/>
</dbReference>
<evidence type="ECO:0000256" key="1">
    <source>
        <dbReference type="ARBA" id="ARBA00009458"/>
    </source>
</evidence>
<dbReference type="GO" id="GO:0008630">
    <property type="term" value="P:intrinsic apoptotic signaling pathway in response to DNA damage"/>
    <property type="evidence" value="ECO:0007669"/>
    <property type="project" value="TreeGrafter"/>
</dbReference>
<accession>A0A8C4T9D9</accession>
<dbReference type="Gene3D" id="1.10.437.10">
    <property type="entry name" value="Blc2-like"/>
    <property type="match status" value="1"/>
</dbReference>
<dbReference type="CDD" id="cd06845">
    <property type="entry name" value="Bcl-2_like"/>
    <property type="match status" value="1"/>
</dbReference>
<dbReference type="GO" id="GO:0042981">
    <property type="term" value="P:regulation of apoptotic process"/>
    <property type="evidence" value="ECO:0007669"/>
    <property type="project" value="InterPro"/>
</dbReference>
<evidence type="ECO:0000313" key="5">
    <source>
        <dbReference type="Ensembl" id="ENSECRP00000028272.1"/>
    </source>
</evidence>
<comment type="similarity">
    <text evidence="1">Belongs to the Bcl-2 family.</text>
</comment>
<dbReference type="GO" id="GO:0097192">
    <property type="term" value="P:extrinsic apoptotic signaling pathway in absence of ligand"/>
    <property type="evidence" value="ECO:0007669"/>
    <property type="project" value="TreeGrafter"/>
</dbReference>
<dbReference type="PRINTS" id="PR01862">
    <property type="entry name" value="BCL2FAMILY"/>
</dbReference>
<evidence type="ECO:0000256" key="2">
    <source>
        <dbReference type="ARBA" id="ARBA00022703"/>
    </source>
</evidence>
<dbReference type="InterPro" id="IPR002475">
    <property type="entry name" value="Bcl2-like"/>
</dbReference>
<evidence type="ECO:0000259" key="4">
    <source>
        <dbReference type="SMART" id="SM00337"/>
    </source>
</evidence>
<reference evidence="5" key="2">
    <citation type="submission" date="2025-09" db="UniProtKB">
        <authorList>
            <consortium name="Ensembl"/>
        </authorList>
    </citation>
    <scope>IDENTIFICATION</scope>
</reference>
<dbReference type="GO" id="GO:0051400">
    <property type="term" value="F:BH domain binding"/>
    <property type="evidence" value="ECO:0007669"/>
    <property type="project" value="TreeGrafter"/>
</dbReference>
<dbReference type="Ensembl" id="ENSECRT00000028861.1">
    <property type="protein sequence ID" value="ENSECRP00000028272.1"/>
    <property type="gene ID" value="ENSECRG00000019135.1"/>
</dbReference>
<protein>
    <submittedName>
        <fullName evidence="5">Apoptosis regulator BAX-like</fullName>
    </submittedName>
</protein>
<organism evidence="5 6">
    <name type="scientific">Erpetoichthys calabaricus</name>
    <name type="common">Rope fish</name>
    <name type="synonym">Calamoichthys calabaricus</name>
    <dbReference type="NCBI Taxonomy" id="27687"/>
    <lineage>
        <taxon>Eukaryota</taxon>
        <taxon>Metazoa</taxon>
        <taxon>Chordata</taxon>
        <taxon>Craniata</taxon>
        <taxon>Vertebrata</taxon>
        <taxon>Euteleostomi</taxon>
        <taxon>Actinopterygii</taxon>
        <taxon>Polypteriformes</taxon>
        <taxon>Polypteridae</taxon>
        <taxon>Erpetoichthys</taxon>
    </lineage>
</organism>
<dbReference type="Pfam" id="PF00452">
    <property type="entry name" value="Bcl-2"/>
    <property type="match status" value="1"/>
</dbReference>
<dbReference type="InterPro" id="IPR036834">
    <property type="entry name" value="Bcl-2-like_sf"/>
</dbReference>
<evidence type="ECO:0000256" key="3">
    <source>
        <dbReference type="SAM" id="MobiDB-lite"/>
    </source>
</evidence>
<dbReference type="PANTHER" id="PTHR11256:SF10">
    <property type="entry name" value="BCL-2-RELATED PROTEIN A1"/>
    <property type="match status" value="1"/>
</dbReference>
<dbReference type="GO" id="GO:0015267">
    <property type="term" value="F:channel activity"/>
    <property type="evidence" value="ECO:0007669"/>
    <property type="project" value="TreeGrafter"/>
</dbReference>
<dbReference type="SUPFAM" id="SSF56854">
    <property type="entry name" value="Bcl-2 inhibitors of programmed cell death"/>
    <property type="match status" value="1"/>
</dbReference>
<dbReference type="PROSITE" id="PS50062">
    <property type="entry name" value="BCL2_FAMILY"/>
    <property type="match status" value="1"/>
</dbReference>
<evidence type="ECO:0000313" key="6">
    <source>
        <dbReference type="Proteomes" id="UP000694620"/>
    </source>
</evidence>
<dbReference type="Proteomes" id="UP000694620">
    <property type="component" value="Unassembled WGS sequence"/>
</dbReference>